<dbReference type="InterPro" id="IPR012505">
    <property type="entry name" value="YbbR"/>
</dbReference>
<dbReference type="Gene3D" id="2.170.120.30">
    <property type="match status" value="1"/>
</dbReference>
<dbReference type="Pfam" id="PF07949">
    <property type="entry name" value="YbbR"/>
    <property type="match status" value="2"/>
</dbReference>
<evidence type="ECO:0000313" key="1">
    <source>
        <dbReference type="EMBL" id="MUM76866.1"/>
    </source>
</evidence>
<accession>A0A7K1KLA5</accession>
<evidence type="ECO:0000313" key="2">
    <source>
        <dbReference type="Proteomes" id="UP000461162"/>
    </source>
</evidence>
<dbReference type="RefSeq" id="WP_155932516.1">
    <property type="nucleotide sequence ID" value="NZ_WODC01000002.1"/>
</dbReference>
<reference evidence="1 2" key="1">
    <citation type="submission" date="2019-11" db="EMBL/GenBank/DDBJ databases">
        <title>Pseudodesulfovibrio alkaliphilus, sp. nov., an alkaliphilic sulfate-reducing bacteria from mud volcano of Taman peninsula, Russia.</title>
        <authorList>
            <person name="Frolova A."/>
            <person name="Merkel A.Y."/>
            <person name="Slobodkin A.I."/>
        </authorList>
    </citation>
    <scope>NUCLEOTIDE SEQUENCE [LARGE SCALE GENOMIC DNA]</scope>
    <source>
        <strain evidence="1 2">F-1</strain>
    </source>
</reference>
<gene>
    <name evidence="1" type="ORF">GKC30_04375</name>
</gene>
<dbReference type="InterPro" id="IPR053154">
    <property type="entry name" value="c-di-AMP_regulator"/>
</dbReference>
<dbReference type="EMBL" id="WODC01000002">
    <property type="protein sequence ID" value="MUM76866.1"/>
    <property type="molecule type" value="Genomic_DNA"/>
</dbReference>
<protein>
    <submittedName>
        <fullName evidence="1">YbbR-like domain-containing protein</fullName>
    </submittedName>
</protein>
<organism evidence="1 2">
    <name type="scientific">Pseudodesulfovibrio alkaliphilus</name>
    <dbReference type="NCBI Taxonomy" id="2661613"/>
    <lineage>
        <taxon>Bacteria</taxon>
        <taxon>Pseudomonadati</taxon>
        <taxon>Thermodesulfobacteriota</taxon>
        <taxon>Desulfovibrionia</taxon>
        <taxon>Desulfovibrionales</taxon>
        <taxon>Desulfovibrionaceae</taxon>
    </lineage>
</organism>
<keyword evidence="2" id="KW-1185">Reference proteome</keyword>
<dbReference type="PANTHER" id="PTHR37804">
    <property type="entry name" value="CDAA REGULATORY PROTEIN CDAR"/>
    <property type="match status" value="1"/>
</dbReference>
<dbReference type="PANTHER" id="PTHR37804:SF1">
    <property type="entry name" value="CDAA REGULATORY PROTEIN CDAR"/>
    <property type="match status" value="1"/>
</dbReference>
<dbReference type="AlphaFoldDB" id="A0A7K1KLA5"/>
<comment type="caution">
    <text evidence="1">The sequence shown here is derived from an EMBL/GenBank/DDBJ whole genome shotgun (WGS) entry which is preliminary data.</text>
</comment>
<sequence length="301" mass="34043">MKKNWQTMLLALGLAIFTWFLVTGREVIETWVEMPVIMTNPPEGLIIEEGMVEKIQVRLRGPKGLVGNLSSQTLNYPLDVSRLGVGQQVVEIDASRLPLSSAYEIIEVRPNRLRLVVDRRMTKSIALEAAWSGQLNPDYVLREVRVTPQTVEVRGPETKLRKLSTIKVVMHEDFPDTVPERWAEDVGVEVPDEVRPSPGRVRVEALFGPKTREIWVKLPLSFDDPKGLRAAVAQDYVRLLIEGPIALFRNNEYRTDMTATLTFPDKPAEGRFDLDFSVTLPEGCSLVRKNPETITTTLTKR</sequence>
<proteinExistence type="predicted"/>
<name>A0A7K1KLA5_9BACT</name>
<dbReference type="Proteomes" id="UP000461162">
    <property type="component" value="Unassembled WGS sequence"/>
</dbReference>
<dbReference type="Gene3D" id="2.170.120.40">
    <property type="entry name" value="YbbR-like domain"/>
    <property type="match status" value="1"/>
</dbReference>